<dbReference type="InterPro" id="IPR006031">
    <property type="entry name" value="XYPPX"/>
</dbReference>
<feature type="region of interest" description="Disordered" evidence="3">
    <location>
        <begin position="259"/>
        <end position="282"/>
    </location>
</feature>
<evidence type="ECO:0000313" key="6">
    <source>
        <dbReference type="Proteomes" id="UP000030854"/>
    </source>
</evidence>
<feature type="region of interest" description="Disordered" evidence="3">
    <location>
        <begin position="1"/>
        <end position="23"/>
    </location>
</feature>
<evidence type="ECO:0000256" key="2">
    <source>
        <dbReference type="ARBA" id="ARBA00043946"/>
    </source>
</evidence>
<feature type="compositionally biased region" description="Pro residues" evidence="3">
    <location>
        <begin position="1"/>
        <end position="15"/>
    </location>
</feature>
<comment type="caution">
    <text evidence="5">The sequence shown here is derived from an EMBL/GenBank/DDBJ whole genome shotgun (WGS) entry which is preliminary data.</text>
</comment>
<dbReference type="Pfam" id="PF02162">
    <property type="entry name" value="XYPPX"/>
    <property type="match status" value="3"/>
</dbReference>
<dbReference type="Proteomes" id="UP000030854">
    <property type="component" value="Unassembled WGS sequence"/>
</dbReference>
<dbReference type="OMA" id="RWNDQYK"/>
<evidence type="ECO:0000256" key="3">
    <source>
        <dbReference type="SAM" id="MobiDB-lite"/>
    </source>
</evidence>
<feature type="compositionally biased region" description="Basic and acidic residues" evidence="3">
    <location>
        <begin position="71"/>
        <end position="83"/>
    </location>
</feature>
<dbReference type="Gene3D" id="2.20.70.10">
    <property type="match status" value="1"/>
</dbReference>
<name>A0A0B1P847_UNCNE</name>
<gene>
    <name evidence="5" type="ORF">EV44_g1115</name>
</gene>
<feature type="compositionally biased region" description="Low complexity" evidence="3">
    <location>
        <begin position="133"/>
        <end position="151"/>
    </location>
</feature>
<keyword evidence="6" id="KW-1185">Reference proteome</keyword>
<sequence length="282" mass="30363">MSDNFVPPPGPPPTASPQVPEGYKAQWNEQYKEWFYVNIYTKKSQWEKPKEPAYPNTEVSPPGPPPGYTSDTKEKISDVKEPSQDGTRNTVDSAPGYAQQSLPPREQKPKQGFLGKLLGKANGGSAASGQMNQPPQYGYPQQGYPAQSYPPQGYPPQGYPPQGYPPQGYPQQGYPPQGYPPQGYPQQGYPPQGYPPQGYPPQGYPPQGYPPQGYPQAYGQPAKAKTGGGLGMAGGAALGVGAGLVGGMLLEDAIESHEERIYEQGYQDAQNDDGDFGDDGDF</sequence>
<dbReference type="STRING" id="52586.A0A0B1P847"/>
<proteinExistence type="predicted"/>
<protein>
    <recommendedName>
        <fullName evidence="1">Rhodopsin</fullName>
    </recommendedName>
</protein>
<comment type="subcellular location">
    <subcellularLocation>
        <location evidence="2">Cell projection</location>
        <location evidence="2">Rhabdomere membrane</location>
        <topology evidence="2">Multi-pass membrane protein</topology>
    </subcellularLocation>
</comment>
<feature type="compositionally biased region" description="Polar residues" evidence="3">
    <location>
        <begin position="84"/>
        <end position="102"/>
    </location>
</feature>
<feature type="compositionally biased region" description="Acidic residues" evidence="3">
    <location>
        <begin position="270"/>
        <end position="282"/>
    </location>
</feature>
<dbReference type="PROSITE" id="PS50020">
    <property type="entry name" value="WW_DOMAIN_2"/>
    <property type="match status" value="1"/>
</dbReference>
<evidence type="ECO:0000256" key="1">
    <source>
        <dbReference type="ARBA" id="ARBA00013487"/>
    </source>
</evidence>
<organism evidence="5 6">
    <name type="scientific">Uncinula necator</name>
    <name type="common">Grape powdery mildew</name>
    <dbReference type="NCBI Taxonomy" id="52586"/>
    <lineage>
        <taxon>Eukaryota</taxon>
        <taxon>Fungi</taxon>
        <taxon>Dikarya</taxon>
        <taxon>Ascomycota</taxon>
        <taxon>Pezizomycotina</taxon>
        <taxon>Leotiomycetes</taxon>
        <taxon>Erysiphales</taxon>
        <taxon>Erysiphaceae</taxon>
        <taxon>Erysiphe</taxon>
    </lineage>
</organism>
<feature type="region of interest" description="Disordered" evidence="3">
    <location>
        <begin position="46"/>
        <end position="223"/>
    </location>
</feature>
<evidence type="ECO:0000259" key="4">
    <source>
        <dbReference type="PROSITE" id="PS50020"/>
    </source>
</evidence>
<dbReference type="SMART" id="SM00456">
    <property type="entry name" value="WW"/>
    <property type="match status" value="1"/>
</dbReference>
<dbReference type="EMBL" id="JNVN01000876">
    <property type="protein sequence ID" value="KHJ34433.1"/>
    <property type="molecule type" value="Genomic_DNA"/>
</dbReference>
<dbReference type="PRINTS" id="PR00239">
    <property type="entry name" value="RHODOPSNTAIL"/>
</dbReference>
<dbReference type="Pfam" id="PF00397">
    <property type="entry name" value="WW"/>
    <property type="match status" value="1"/>
</dbReference>
<feature type="compositionally biased region" description="Pro residues" evidence="3">
    <location>
        <begin position="152"/>
        <end position="168"/>
    </location>
</feature>
<reference evidence="5 6" key="1">
    <citation type="journal article" date="2014" name="BMC Genomics">
        <title>Adaptive genomic structural variation in the grape powdery mildew pathogen, Erysiphe necator.</title>
        <authorList>
            <person name="Jones L."/>
            <person name="Riaz S."/>
            <person name="Morales-Cruz A."/>
            <person name="Amrine K.C."/>
            <person name="McGuire B."/>
            <person name="Gubler W.D."/>
            <person name="Walker M.A."/>
            <person name="Cantu D."/>
        </authorList>
    </citation>
    <scope>NUCLEOTIDE SEQUENCE [LARGE SCALE GENOMIC DNA]</scope>
    <source>
        <strain evidence="6">c</strain>
    </source>
</reference>
<dbReference type="SUPFAM" id="SSF51045">
    <property type="entry name" value="WW domain"/>
    <property type="match status" value="1"/>
</dbReference>
<evidence type="ECO:0000313" key="5">
    <source>
        <dbReference type="EMBL" id="KHJ34433.1"/>
    </source>
</evidence>
<dbReference type="CDD" id="cd00201">
    <property type="entry name" value="WW"/>
    <property type="match status" value="1"/>
</dbReference>
<dbReference type="PANTHER" id="PTHR31248:SF2">
    <property type="entry name" value="DOMAIN PROTEIN, PUTATIVE (AFU_ORTHOLOGUE AFUA_5G04290)-RELATED"/>
    <property type="match status" value="1"/>
</dbReference>
<dbReference type="InterPro" id="IPR001202">
    <property type="entry name" value="WW_dom"/>
</dbReference>
<accession>A0A0B1P847</accession>
<dbReference type="HOGENOM" id="CLU_060150_0_0_1"/>
<dbReference type="PANTHER" id="PTHR31248">
    <property type="entry name" value="DOMAIN PROTEIN, PUTATIVE (AFU_ORTHOLOGUE AFUA_5G04290)-RELATED"/>
    <property type="match status" value="1"/>
</dbReference>
<dbReference type="AlphaFoldDB" id="A0A0B1P847"/>
<feature type="compositionally biased region" description="Pro residues" evidence="3">
    <location>
        <begin position="192"/>
        <end position="213"/>
    </location>
</feature>
<dbReference type="InterPro" id="IPR036020">
    <property type="entry name" value="WW_dom_sf"/>
</dbReference>
<feature type="domain" description="WW" evidence="4">
    <location>
        <begin position="17"/>
        <end position="51"/>
    </location>
</feature>